<keyword evidence="3" id="KW-1185">Reference proteome</keyword>
<keyword evidence="1" id="KW-0175">Coiled coil</keyword>
<organism evidence="2 3">
    <name type="scientific">Dermatophagoides pteronyssinus</name>
    <name type="common">European house dust mite</name>
    <dbReference type="NCBI Taxonomy" id="6956"/>
    <lineage>
        <taxon>Eukaryota</taxon>
        <taxon>Metazoa</taxon>
        <taxon>Ecdysozoa</taxon>
        <taxon>Arthropoda</taxon>
        <taxon>Chelicerata</taxon>
        <taxon>Arachnida</taxon>
        <taxon>Acari</taxon>
        <taxon>Acariformes</taxon>
        <taxon>Sarcoptiformes</taxon>
        <taxon>Astigmata</taxon>
        <taxon>Psoroptidia</taxon>
        <taxon>Analgoidea</taxon>
        <taxon>Pyroglyphidae</taxon>
        <taxon>Dermatophagoidinae</taxon>
        <taxon>Dermatophagoides</taxon>
    </lineage>
</organism>
<evidence type="ECO:0000313" key="3">
    <source>
        <dbReference type="Proteomes" id="UP000887458"/>
    </source>
</evidence>
<protein>
    <submittedName>
        <fullName evidence="2">Uncharacterized protein</fullName>
    </submittedName>
</protein>
<dbReference type="Proteomes" id="UP000887458">
    <property type="component" value="Unassembled WGS sequence"/>
</dbReference>
<evidence type="ECO:0000313" key="2">
    <source>
        <dbReference type="EMBL" id="KAH9423366.1"/>
    </source>
</evidence>
<accession>A0ABQ8JL72</accession>
<feature type="coiled-coil region" evidence="1">
    <location>
        <begin position="51"/>
        <end position="177"/>
    </location>
</feature>
<comment type="caution">
    <text evidence="2">The sequence shown here is derived from an EMBL/GenBank/DDBJ whole genome shotgun (WGS) entry which is preliminary data.</text>
</comment>
<reference evidence="2 3" key="1">
    <citation type="journal article" date="2018" name="J. Allergy Clin. Immunol.">
        <title>High-quality assembly of Dermatophagoides pteronyssinus genome and transcriptome reveals a wide range of novel allergens.</title>
        <authorList>
            <person name="Liu X.Y."/>
            <person name="Yang K.Y."/>
            <person name="Wang M.Q."/>
            <person name="Kwok J.S."/>
            <person name="Zeng X."/>
            <person name="Yang Z."/>
            <person name="Xiao X.J."/>
            <person name="Lau C.P."/>
            <person name="Li Y."/>
            <person name="Huang Z.M."/>
            <person name="Ba J.G."/>
            <person name="Yim A.K."/>
            <person name="Ouyang C.Y."/>
            <person name="Ngai S.M."/>
            <person name="Chan T.F."/>
            <person name="Leung E.L."/>
            <person name="Liu L."/>
            <person name="Liu Z.G."/>
            <person name="Tsui S.K."/>
        </authorList>
    </citation>
    <scope>NUCLEOTIDE SEQUENCE [LARGE SCALE GENOMIC DNA]</scope>
    <source>
        <strain evidence="2">Derp</strain>
    </source>
</reference>
<proteinExistence type="predicted"/>
<sequence length="182" mass="22002">MWSNFNDSFTAITDHISTQIRQTIPTIQSSFGEQHDDDENIKQQREFETKIELLRNEVIRHRNIAQTYKERWLEAENVCKQTTDSAVQQINRLQNELKKLQTDGEHWRKLAKQKSSIEEAQISELEYLRNELKINQQKCNDYEEKFKNFNENFQKIEQEYSKELQQLDQLHDEERKKIIKIT</sequence>
<reference evidence="2 3" key="2">
    <citation type="journal article" date="2022" name="Mol. Biol. Evol.">
        <title>Comparative Genomics Reveals Insights into the Divergent Evolution of Astigmatic Mites and Household Pest Adaptations.</title>
        <authorList>
            <person name="Xiong Q."/>
            <person name="Wan A.T."/>
            <person name="Liu X."/>
            <person name="Fung C.S."/>
            <person name="Xiao X."/>
            <person name="Malainual N."/>
            <person name="Hou J."/>
            <person name="Wang L."/>
            <person name="Wang M."/>
            <person name="Yang K.Y."/>
            <person name="Cui Y."/>
            <person name="Leung E.L."/>
            <person name="Nong W."/>
            <person name="Shin S.K."/>
            <person name="Au S.W."/>
            <person name="Jeong K.Y."/>
            <person name="Chew F.T."/>
            <person name="Hui J.H."/>
            <person name="Leung T.F."/>
            <person name="Tungtrongchitr A."/>
            <person name="Zhong N."/>
            <person name="Liu Z."/>
            <person name="Tsui S.K."/>
        </authorList>
    </citation>
    <scope>NUCLEOTIDE SEQUENCE [LARGE SCALE GENOMIC DNA]</scope>
    <source>
        <strain evidence="2">Derp</strain>
    </source>
</reference>
<gene>
    <name evidence="2" type="ORF">DERP_003645</name>
</gene>
<evidence type="ECO:0000256" key="1">
    <source>
        <dbReference type="SAM" id="Coils"/>
    </source>
</evidence>
<dbReference type="EMBL" id="NJHN03000032">
    <property type="protein sequence ID" value="KAH9423366.1"/>
    <property type="molecule type" value="Genomic_DNA"/>
</dbReference>
<name>A0ABQ8JL72_DERPT</name>